<dbReference type="RefSeq" id="WP_273600241.1">
    <property type="nucleotide sequence ID" value="NZ_JAQQXT010000005.1"/>
</dbReference>
<sequence>MFAPDPQRSALPDDVGAAAASAAANSARLDALLRAQVWRASSLGSSRSACVGSGFAALDAELPGGGWPSQSLSEILCDSVATLEWRLLAPTLRLLLGSPASQALPSATSRLSRASNRPKALRPERPLLLINPPLTPHLPGLQQAGLPPHRLIWIAPETPAQQLWTLEQAIKANASAAILAWLPRAAPEQIRRLQSCAQVMDAPIFLFRPLAVQTQPSAAPLRLCVSTGSGWTLQVHVLKRRGPRHEGLLSLPAMPADLAQVLTPQMLSRAQPQIQLPNTVEARHALARPAPQPAISHR</sequence>
<dbReference type="InterPro" id="IPR027417">
    <property type="entry name" value="P-loop_NTPase"/>
</dbReference>
<keyword evidence="2" id="KW-1185">Reference proteome</keyword>
<dbReference type="SUPFAM" id="SSF52540">
    <property type="entry name" value="P-loop containing nucleoside triphosphate hydrolases"/>
    <property type="match status" value="1"/>
</dbReference>
<proteinExistence type="predicted"/>
<organism evidence="1 2">
    <name type="scientific">Roseateles albus</name>
    <dbReference type="NCBI Taxonomy" id="2987525"/>
    <lineage>
        <taxon>Bacteria</taxon>
        <taxon>Pseudomonadati</taxon>
        <taxon>Pseudomonadota</taxon>
        <taxon>Betaproteobacteria</taxon>
        <taxon>Burkholderiales</taxon>
        <taxon>Sphaerotilaceae</taxon>
        <taxon>Roseateles</taxon>
    </lineage>
</organism>
<dbReference type="Gene3D" id="3.40.50.300">
    <property type="entry name" value="P-loop containing nucleotide triphosphate hydrolases"/>
    <property type="match status" value="1"/>
</dbReference>
<evidence type="ECO:0000313" key="2">
    <source>
        <dbReference type="Proteomes" id="UP001221189"/>
    </source>
</evidence>
<comment type="caution">
    <text evidence="1">The sequence shown here is derived from an EMBL/GenBank/DDBJ whole genome shotgun (WGS) entry which is preliminary data.</text>
</comment>
<evidence type="ECO:0000313" key="1">
    <source>
        <dbReference type="EMBL" id="MDC8771981.1"/>
    </source>
</evidence>
<accession>A0ABT5KDI8</accession>
<dbReference type="EMBL" id="JAQQXT010000005">
    <property type="protein sequence ID" value="MDC8771981.1"/>
    <property type="molecule type" value="Genomic_DNA"/>
</dbReference>
<name>A0ABT5KDI8_9BURK</name>
<protein>
    <submittedName>
        <fullName evidence="1">Recombinase RecA</fullName>
    </submittedName>
</protein>
<reference evidence="1 2" key="1">
    <citation type="submission" date="2022-10" db="EMBL/GenBank/DDBJ databases">
        <title>Paucibacter sp. hw1 Genome sequencing.</title>
        <authorList>
            <person name="Park S."/>
        </authorList>
    </citation>
    <scope>NUCLEOTIDE SEQUENCE [LARGE SCALE GENOMIC DNA]</scope>
    <source>
        <strain evidence="2">hw1</strain>
    </source>
</reference>
<dbReference type="Proteomes" id="UP001221189">
    <property type="component" value="Unassembled WGS sequence"/>
</dbReference>
<gene>
    <name evidence="1" type="ORF">PRZ03_10405</name>
</gene>